<evidence type="ECO:0000313" key="2">
    <source>
        <dbReference type="Proteomes" id="UP001324634"/>
    </source>
</evidence>
<keyword evidence="2" id="KW-1185">Reference proteome</keyword>
<sequence>MNAHVAVYAKDPKVFEQLKSSANSTHFIVHDAPDLNEYKEDHFVVCDVETFKERMAEFKAIKKQFLYVLSSGTDEDNMKLVEQHELYHLVGLNEQIYGTEIMCSFKKTFEKKIWGLKPYMGDDSDIKIISLSDSKHTNEMIQDALGNFDFQDYFSSPIEYIQVMANELISNSLYKGPNKKRQEQGLDSVDRRSPVFLKGSDLVQVTLGMNDMGVALSVQDSFGGLSYELLIASLKRSFNEKTVMEKKDGAGLGLYLTFLHSNQFIINYRENFRTEVLCIIDKNKRYKNYKQRIRSFHFFQEVPGEKTNDK</sequence>
<accession>A0AAX4HSE5</accession>
<dbReference type="Proteomes" id="UP001324634">
    <property type="component" value="Chromosome"/>
</dbReference>
<organism evidence="1 2">
    <name type="scientific">Peredibacter starrii</name>
    <dbReference type="NCBI Taxonomy" id="28202"/>
    <lineage>
        <taxon>Bacteria</taxon>
        <taxon>Pseudomonadati</taxon>
        <taxon>Bdellovibrionota</taxon>
        <taxon>Bacteriovoracia</taxon>
        <taxon>Bacteriovoracales</taxon>
        <taxon>Bacteriovoracaceae</taxon>
        <taxon>Peredibacter</taxon>
    </lineage>
</organism>
<evidence type="ECO:0000313" key="1">
    <source>
        <dbReference type="EMBL" id="WPU66182.1"/>
    </source>
</evidence>
<dbReference type="RefSeq" id="WP_321398130.1">
    <property type="nucleotide sequence ID" value="NZ_CP139487.1"/>
</dbReference>
<name>A0AAX4HSE5_9BACT</name>
<dbReference type="KEGG" id="psti:SOO65_05430"/>
<gene>
    <name evidence="1" type="ORF">SOO65_05430</name>
</gene>
<dbReference type="EMBL" id="CP139487">
    <property type="protein sequence ID" value="WPU66182.1"/>
    <property type="molecule type" value="Genomic_DNA"/>
</dbReference>
<reference evidence="1 2" key="1">
    <citation type="submission" date="2023-11" db="EMBL/GenBank/DDBJ databases">
        <title>Peredibacter starrii A3.12.</title>
        <authorList>
            <person name="Mitchell R.J."/>
        </authorList>
    </citation>
    <scope>NUCLEOTIDE SEQUENCE [LARGE SCALE GENOMIC DNA]</scope>
    <source>
        <strain evidence="1 2">A3.12</strain>
    </source>
</reference>
<dbReference type="AlphaFoldDB" id="A0AAX4HSE5"/>
<evidence type="ECO:0008006" key="3">
    <source>
        <dbReference type="Google" id="ProtNLM"/>
    </source>
</evidence>
<protein>
    <recommendedName>
        <fullName evidence="3">Histidine kinase/HSP90-like ATPase domain-containing protein</fullName>
    </recommendedName>
</protein>
<proteinExistence type="predicted"/>